<dbReference type="GO" id="GO:0006508">
    <property type="term" value="P:proteolysis"/>
    <property type="evidence" value="ECO:0007669"/>
    <property type="project" value="UniProtKB-KW"/>
</dbReference>
<dbReference type="PRINTS" id="PR00723">
    <property type="entry name" value="SUBTILISIN"/>
</dbReference>
<dbReference type="Gene3D" id="3.50.30.30">
    <property type="match status" value="1"/>
</dbReference>
<evidence type="ECO:0000259" key="11">
    <source>
        <dbReference type="Pfam" id="PF05922"/>
    </source>
</evidence>
<feature type="domain" description="Inhibitor I9" evidence="11">
    <location>
        <begin position="85"/>
        <end position="151"/>
    </location>
</feature>
<dbReference type="AlphaFoldDB" id="A0A0R0CHN8"/>
<feature type="active site" description="Charge relay system" evidence="5 6">
    <location>
        <position position="194"/>
    </location>
</feature>
<dbReference type="InterPro" id="IPR036852">
    <property type="entry name" value="Peptidase_S8/S53_dom_sf"/>
</dbReference>
<evidence type="ECO:0000256" key="5">
    <source>
        <dbReference type="PIRSR" id="PIRSR615500-1"/>
    </source>
</evidence>
<evidence type="ECO:0008006" key="14">
    <source>
        <dbReference type="Google" id="ProtNLM"/>
    </source>
</evidence>
<dbReference type="InterPro" id="IPR015500">
    <property type="entry name" value="Peptidase_S8_subtilisin-rel"/>
</dbReference>
<proteinExistence type="inferred from homology"/>
<evidence type="ECO:0000259" key="9">
    <source>
        <dbReference type="Pfam" id="PF00082"/>
    </source>
</evidence>
<dbReference type="RefSeq" id="WP_170185869.1">
    <property type="nucleotide sequence ID" value="NZ_LDJL01000011.1"/>
</dbReference>
<dbReference type="InterPro" id="IPR046450">
    <property type="entry name" value="PA_dom_sf"/>
</dbReference>
<feature type="region of interest" description="Disordered" evidence="7">
    <location>
        <begin position="20"/>
        <end position="39"/>
    </location>
</feature>
<dbReference type="EMBL" id="LDJL01000011">
    <property type="protein sequence ID" value="KRG68976.1"/>
    <property type="molecule type" value="Genomic_DNA"/>
</dbReference>
<dbReference type="SUPFAM" id="SSF52025">
    <property type="entry name" value="PA domain"/>
    <property type="match status" value="1"/>
</dbReference>
<evidence type="ECO:0000256" key="7">
    <source>
        <dbReference type="SAM" id="MobiDB-lite"/>
    </source>
</evidence>
<dbReference type="InterPro" id="IPR010259">
    <property type="entry name" value="S8pro/Inhibitor_I9"/>
</dbReference>
<evidence type="ECO:0000256" key="8">
    <source>
        <dbReference type="SAM" id="SignalP"/>
    </source>
</evidence>
<keyword evidence="13" id="KW-1185">Reference proteome</keyword>
<keyword evidence="2 6" id="KW-0645">Protease</keyword>
<dbReference type="InterPro" id="IPR003137">
    <property type="entry name" value="PA_domain"/>
</dbReference>
<dbReference type="SUPFAM" id="SSF52743">
    <property type="entry name" value="Subtilisin-like"/>
    <property type="match status" value="1"/>
</dbReference>
<dbReference type="InterPro" id="IPR022398">
    <property type="entry name" value="Peptidase_S8_His-AS"/>
</dbReference>
<dbReference type="InterPro" id="IPR000209">
    <property type="entry name" value="Peptidase_S8/S53_dom"/>
</dbReference>
<protein>
    <recommendedName>
        <fullName evidence="14">Protease domain-containing protein</fullName>
    </recommendedName>
</protein>
<comment type="similarity">
    <text evidence="1 6">Belongs to the peptidase S8 family.</text>
</comment>
<name>A0A0R0CHN8_9GAMM</name>
<evidence type="ECO:0000256" key="4">
    <source>
        <dbReference type="ARBA" id="ARBA00022825"/>
    </source>
</evidence>
<comment type="caution">
    <text evidence="12">The sequence shown here is derived from an EMBL/GenBank/DDBJ whole genome shotgun (WGS) entry which is preliminary data.</text>
</comment>
<dbReference type="Pfam" id="PF02225">
    <property type="entry name" value="PA"/>
    <property type="match status" value="1"/>
</dbReference>
<feature type="domain" description="PA" evidence="10">
    <location>
        <begin position="452"/>
        <end position="526"/>
    </location>
</feature>
<feature type="domain" description="Peptidase S8/S53" evidence="9">
    <location>
        <begin position="185"/>
        <end position="655"/>
    </location>
</feature>
<evidence type="ECO:0000313" key="13">
    <source>
        <dbReference type="Proteomes" id="UP000052052"/>
    </source>
</evidence>
<dbReference type="STRING" id="344882.ABB29_11060"/>
<dbReference type="PROSITE" id="PS51892">
    <property type="entry name" value="SUBTILASE"/>
    <property type="match status" value="1"/>
</dbReference>
<feature type="active site" description="Charge relay system" evidence="5 6">
    <location>
        <position position="273"/>
    </location>
</feature>
<evidence type="ECO:0000259" key="10">
    <source>
        <dbReference type="Pfam" id="PF02225"/>
    </source>
</evidence>
<reference evidence="12 13" key="1">
    <citation type="submission" date="2015-05" db="EMBL/GenBank/DDBJ databases">
        <title>Genome sequencing and analysis of members of genus Stenotrophomonas.</title>
        <authorList>
            <person name="Patil P.P."/>
            <person name="Midha S."/>
            <person name="Patil P.B."/>
        </authorList>
    </citation>
    <scope>NUCLEOTIDE SEQUENCE [LARGE SCALE GENOMIC DNA]</scope>
    <source>
        <strain evidence="12 13">DSM 21858</strain>
    </source>
</reference>
<dbReference type="Proteomes" id="UP000052052">
    <property type="component" value="Unassembled WGS sequence"/>
</dbReference>
<feature type="active site" description="Charge relay system" evidence="5 6">
    <location>
        <position position="601"/>
    </location>
</feature>
<dbReference type="Gene3D" id="3.40.50.200">
    <property type="entry name" value="Peptidase S8/S53 domain"/>
    <property type="match status" value="1"/>
</dbReference>
<dbReference type="CDD" id="cd00538">
    <property type="entry name" value="PA"/>
    <property type="match status" value="1"/>
</dbReference>
<evidence type="ECO:0000256" key="6">
    <source>
        <dbReference type="PROSITE-ProRule" id="PRU01240"/>
    </source>
</evidence>
<evidence type="ECO:0000313" key="12">
    <source>
        <dbReference type="EMBL" id="KRG68976.1"/>
    </source>
</evidence>
<feature type="chain" id="PRO_5006394057" description="Protease domain-containing protein" evidence="8">
    <location>
        <begin position="19"/>
        <end position="1082"/>
    </location>
</feature>
<keyword evidence="8" id="KW-0732">Signal</keyword>
<dbReference type="PANTHER" id="PTHR10795">
    <property type="entry name" value="PROPROTEIN CONVERTASE SUBTILISIN/KEXIN"/>
    <property type="match status" value="1"/>
</dbReference>
<gene>
    <name evidence="12" type="ORF">ABB29_11060</name>
</gene>
<evidence type="ECO:0000256" key="3">
    <source>
        <dbReference type="ARBA" id="ARBA00022801"/>
    </source>
</evidence>
<dbReference type="InterPro" id="IPR045051">
    <property type="entry name" value="SBT"/>
</dbReference>
<keyword evidence="3 6" id="KW-0378">Hydrolase</keyword>
<sequence length="1082" mass="112919">MKKTSLATLLLMGGGVMALPPTHAQTENPGGAQEQKQQPVGPYIIIYREPAIASYKGGINGIPMPARDQRGALTVSGPRAATKSAYAQHLRSMQRQHETVLSQTIGRSPLVKQRMYHAVNGAVMELTDAEAQRIQQMPDVMLVESYREYELDTDRGPKLIGATELWESAPASRDRITAPRDGARGEGIVVGILDTGINAGSPSFSSVARDGYRHINPKGSGVYLGTCAPGGVDEGRCNDKLIGGYDFVCGEPVNACESTVVRDEPGFLDNSGHGSHVASTVAGNPRTVELSGETFDISGVAPRANIIAYDVCYESETGGCPNTATAAAVDQAVQDGVDVINFSIGGGASPWTSAPSLAFLGAVDAGVTVVASAGNSGPDPATVGHQEPWTITTAAAKHGRGPFAVTLQVTGPGTPPEALRNITLAQGVNGVPHTAAIPGNTPLRISPTFSSGADGCEPYAAQTFSDGIAVIRRGGCSFTTKVNHADSAGARAVVIANNIKDDDLTPSVPDTLIPTFALSLKAGDALFEFANGRAATAGVTYPAVSTSNVVDSLAGFSSRGPAFYDLIKPDITAPGFAILAAEAGPEIEGLEELVGLKNGTSMASPHVAGVAALLSQLHPDWTPSEIKSAIMMTSTPLVLLEDEETPADPFAMGAGRVQAVQANDAWLLMDESAADYLDANPADGGDISQLNTPSMANDECSRECSFTRTFRNPLNRDIQWKARVEGVPGSVSPSSFIVKRGAEVSVTVTIDARDIDSVDAWSHGQLVLEPQLRGKALNNTHRLPISVFVPPPAIALLPEAGVDMSLAAGQRGKANLGILNVGGGVLQWQNQVDGVVSLPVYVGTNDEVTSGNRSTFFTDRNTGTFASDDFTVVGPVQLNHLSVTGFVVSGKEVGTITDRITWSIYPDAGGVPAGDPITSPDAAVWSYTTTATGPGMRVIDDSRLEFNPLQAGQTVNLPAGTYWLVAYMDTLFADRWAWFYSNQVSGHPAQSVTSPSASNRWRAVGNFPGMTFEVAGTTQCGASWLGAMTPASGSIVAGEQSAASIDVNSADLAAGHYLGQVCVSSNDPTLPVTALPVRLQVE</sequence>
<dbReference type="PROSITE" id="PS00137">
    <property type="entry name" value="SUBTILASE_HIS"/>
    <property type="match status" value="1"/>
</dbReference>
<evidence type="ECO:0000256" key="2">
    <source>
        <dbReference type="ARBA" id="ARBA00022670"/>
    </source>
</evidence>
<dbReference type="PROSITE" id="PS00138">
    <property type="entry name" value="SUBTILASE_SER"/>
    <property type="match status" value="1"/>
</dbReference>
<dbReference type="Pfam" id="PF00082">
    <property type="entry name" value="Peptidase_S8"/>
    <property type="match status" value="1"/>
</dbReference>
<dbReference type="Pfam" id="PF05922">
    <property type="entry name" value="Inhibitor_I9"/>
    <property type="match status" value="1"/>
</dbReference>
<accession>A0A0R0CHN8</accession>
<feature type="compositionally biased region" description="Polar residues" evidence="7">
    <location>
        <begin position="23"/>
        <end position="38"/>
    </location>
</feature>
<keyword evidence="4 6" id="KW-0720">Serine protease</keyword>
<organism evidence="12 13">
    <name type="scientific">Pseudoxanthomonas dokdonensis</name>
    <dbReference type="NCBI Taxonomy" id="344882"/>
    <lineage>
        <taxon>Bacteria</taxon>
        <taxon>Pseudomonadati</taxon>
        <taxon>Pseudomonadota</taxon>
        <taxon>Gammaproteobacteria</taxon>
        <taxon>Lysobacterales</taxon>
        <taxon>Lysobacteraceae</taxon>
        <taxon>Pseudoxanthomonas</taxon>
    </lineage>
</organism>
<dbReference type="GO" id="GO:0004252">
    <property type="term" value="F:serine-type endopeptidase activity"/>
    <property type="evidence" value="ECO:0007669"/>
    <property type="project" value="UniProtKB-UniRule"/>
</dbReference>
<dbReference type="PATRIC" id="fig|344882.3.peg.579"/>
<dbReference type="InterPro" id="IPR023828">
    <property type="entry name" value="Peptidase_S8_Ser-AS"/>
</dbReference>
<feature type="signal peptide" evidence="8">
    <location>
        <begin position="1"/>
        <end position="18"/>
    </location>
</feature>
<evidence type="ECO:0000256" key="1">
    <source>
        <dbReference type="ARBA" id="ARBA00011073"/>
    </source>
</evidence>